<name>A0A845LCN6_HELGE</name>
<dbReference type="InterPro" id="IPR001296">
    <property type="entry name" value="Glyco_trans_1"/>
</dbReference>
<comment type="caution">
    <text evidence="3">The sequence shown here is derived from an EMBL/GenBank/DDBJ whole genome shotgun (WGS) entry which is preliminary data.</text>
</comment>
<dbReference type="PANTHER" id="PTHR12526">
    <property type="entry name" value="GLYCOSYLTRANSFERASE"/>
    <property type="match status" value="1"/>
</dbReference>
<evidence type="ECO:0000259" key="2">
    <source>
        <dbReference type="Pfam" id="PF13439"/>
    </source>
</evidence>
<keyword evidence="3" id="KW-0808">Transferase</keyword>
<dbReference type="Pfam" id="PF13439">
    <property type="entry name" value="Glyco_transf_4"/>
    <property type="match status" value="1"/>
</dbReference>
<dbReference type="Gene3D" id="3.40.50.2000">
    <property type="entry name" value="Glycogen Phosphorylase B"/>
    <property type="match status" value="2"/>
</dbReference>
<proteinExistence type="predicted"/>
<dbReference type="InterPro" id="IPR028098">
    <property type="entry name" value="Glyco_trans_4-like_N"/>
</dbReference>
<sequence>MDHVVKGSSGNLPQEGKLRVLQLITLSETGGAQKVVYELIRGLTDRRRKNVPADDVMVEYEVLLACKDSGALIEWVRESCPEVSIVPLRYMRREIHPLIDLRAFWELRQLIRCFRPHIVHCHSSKAGILGRLAAFFTHVPVTIFTVHGWSFYGMSGLSQRFFVVLEKWMAQITNAIVCVSKRDVEEGISRTILPSRHELQISESGASSLRAKVIHNGLPLGNGEDGKTGNLAKQQNELVREAIAKHAVATASPDLKQLSTDFEKERPFIVITVGRLAKAKDPWLFLDLVEKCANENPDDLLNRVHFFWVGDGPLYEEMKSEICKRNLDGWVTLLGERQDILSLLKQADVFLLTSCMEAFPIAILEAMKVGLPILSVEVGGVREQVESGVTGQIVPSREPDVLWKELKMLLCDAEKRQRYGVASQTRFQRYFSVDKMLQEYEELYRESLTNIGS</sequence>
<dbReference type="CDD" id="cd03808">
    <property type="entry name" value="GT4_CapM-like"/>
    <property type="match status" value="1"/>
</dbReference>
<dbReference type="Pfam" id="PF00534">
    <property type="entry name" value="Glycos_transf_1"/>
    <property type="match status" value="1"/>
</dbReference>
<feature type="domain" description="Glycosyltransferase subfamily 4-like N-terminal" evidence="2">
    <location>
        <begin position="30"/>
        <end position="188"/>
    </location>
</feature>
<evidence type="ECO:0000259" key="1">
    <source>
        <dbReference type="Pfam" id="PF00534"/>
    </source>
</evidence>
<dbReference type="EMBL" id="WXEX01000006">
    <property type="protein sequence ID" value="MZP43124.1"/>
    <property type="molecule type" value="Genomic_DNA"/>
</dbReference>
<reference evidence="3 4" key="1">
    <citation type="submission" date="2020-01" db="EMBL/GenBank/DDBJ databases">
        <title>Whole genome sequence of Heliobacterium gestii DSM 11169.</title>
        <authorList>
            <person name="Kyndt J.A."/>
            <person name="Meyer T.E."/>
        </authorList>
    </citation>
    <scope>NUCLEOTIDE SEQUENCE [LARGE SCALE GENOMIC DNA]</scope>
    <source>
        <strain evidence="3 4">DSM 11169</strain>
    </source>
</reference>
<evidence type="ECO:0000313" key="4">
    <source>
        <dbReference type="Proteomes" id="UP000471031"/>
    </source>
</evidence>
<dbReference type="RefSeq" id="WP_161261691.1">
    <property type="nucleotide sequence ID" value="NZ_JAFBDC010000005.1"/>
</dbReference>
<keyword evidence="4" id="KW-1185">Reference proteome</keyword>
<protein>
    <submittedName>
        <fullName evidence="3">Glycosyltransferase</fullName>
    </submittedName>
</protein>
<evidence type="ECO:0000313" key="3">
    <source>
        <dbReference type="EMBL" id="MZP43124.1"/>
    </source>
</evidence>
<dbReference type="Proteomes" id="UP000471031">
    <property type="component" value="Unassembled WGS sequence"/>
</dbReference>
<accession>A0A845LCN6</accession>
<dbReference type="OrthoDB" id="9806653at2"/>
<feature type="domain" description="Glycosyl transferase family 1" evidence="1">
    <location>
        <begin position="263"/>
        <end position="423"/>
    </location>
</feature>
<dbReference type="PANTHER" id="PTHR12526:SF630">
    <property type="entry name" value="GLYCOSYLTRANSFERASE"/>
    <property type="match status" value="1"/>
</dbReference>
<organism evidence="3 4">
    <name type="scientific">Heliomicrobium gestii</name>
    <name type="common">Heliobacterium gestii</name>
    <dbReference type="NCBI Taxonomy" id="2699"/>
    <lineage>
        <taxon>Bacteria</taxon>
        <taxon>Bacillati</taxon>
        <taxon>Bacillota</taxon>
        <taxon>Clostridia</taxon>
        <taxon>Eubacteriales</taxon>
        <taxon>Heliobacteriaceae</taxon>
        <taxon>Heliomicrobium</taxon>
    </lineage>
</organism>
<dbReference type="GO" id="GO:0016757">
    <property type="term" value="F:glycosyltransferase activity"/>
    <property type="evidence" value="ECO:0007669"/>
    <property type="project" value="InterPro"/>
</dbReference>
<dbReference type="SUPFAM" id="SSF53756">
    <property type="entry name" value="UDP-Glycosyltransferase/glycogen phosphorylase"/>
    <property type="match status" value="1"/>
</dbReference>
<dbReference type="AlphaFoldDB" id="A0A845LCN6"/>
<gene>
    <name evidence="3" type="ORF">GTO89_08755</name>
</gene>